<dbReference type="KEGG" id="psco:LY89DRAFT_731632"/>
<organism evidence="2 3">
    <name type="scientific">Mollisia scopiformis</name>
    <name type="common">Conifer needle endophyte fungus</name>
    <name type="synonym">Phialocephala scopiformis</name>
    <dbReference type="NCBI Taxonomy" id="149040"/>
    <lineage>
        <taxon>Eukaryota</taxon>
        <taxon>Fungi</taxon>
        <taxon>Dikarya</taxon>
        <taxon>Ascomycota</taxon>
        <taxon>Pezizomycotina</taxon>
        <taxon>Leotiomycetes</taxon>
        <taxon>Helotiales</taxon>
        <taxon>Mollisiaceae</taxon>
        <taxon>Mollisia</taxon>
    </lineage>
</organism>
<dbReference type="EMBL" id="KQ947411">
    <property type="protein sequence ID" value="KUJ19219.1"/>
    <property type="molecule type" value="Genomic_DNA"/>
</dbReference>
<name>A0A194XGF7_MOLSC</name>
<gene>
    <name evidence="2" type="ORF">LY89DRAFT_731632</name>
</gene>
<evidence type="ECO:0000313" key="2">
    <source>
        <dbReference type="EMBL" id="KUJ19219.1"/>
    </source>
</evidence>
<accession>A0A194XGF7</accession>
<protein>
    <submittedName>
        <fullName evidence="2">Uncharacterized protein</fullName>
    </submittedName>
</protein>
<sequence length="165" mass="18253">MIFHYLRSMSQDSAYFHLQQKKHHLKTIISVQLAECPSLVSIYSTNTENDMSDLTNANSPSVNIIPKDSHFEKTSTVTGSPVIGHSFRFPRGDSYVQLTAAVMPSKVSSGKTTVIDTSAMHTPSPNTLNSRQGGPNEIMTRFFDDNESRDFSGRDLDKQVIAGVN</sequence>
<dbReference type="Proteomes" id="UP000070700">
    <property type="component" value="Unassembled WGS sequence"/>
</dbReference>
<keyword evidence="3" id="KW-1185">Reference proteome</keyword>
<evidence type="ECO:0000313" key="3">
    <source>
        <dbReference type="Proteomes" id="UP000070700"/>
    </source>
</evidence>
<dbReference type="InParanoid" id="A0A194XGF7"/>
<dbReference type="RefSeq" id="XP_018073574.1">
    <property type="nucleotide sequence ID" value="XM_018219588.1"/>
</dbReference>
<feature type="region of interest" description="Disordered" evidence="1">
    <location>
        <begin position="117"/>
        <end position="136"/>
    </location>
</feature>
<dbReference type="AlphaFoldDB" id="A0A194XGF7"/>
<dbReference type="GeneID" id="28829314"/>
<proteinExistence type="predicted"/>
<feature type="compositionally biased region" description="Polar residues" evidence="1">
    <location>
        <begin position="117"/>
        <end position="133"/>
    </location>
</feature>
<evidence type="ECO:0000256" key="1">
    <source>
        <dbReference type="SAM" id="MobiDB-lite"/>
    </source>
</evidence>
<reference evidence="2 3" key="1">
    <citation type="submission" date="2015-10" db="EMBL/GenBank/DDBJ databases">
        <title>Full genome of DAOMC 229536 Phialocephala scopiformis, a fungal endophyte of spruce producing the potent anti-insectan compound rugulosin.</title>
        <authorList>
            <consortium name="DOE Joint Genome Institute"/>
            <person name="Walker A.K."/>
            <person name="Frasz S.L."/>
            <person name="Seifert K.A."/>
            <person name="Miller J.D."/>
            <person name="Mondo S.J."/>
            <person name="Labutti K."/>
            <person name="Lipzen A."/>
            <person name="Dockter R."/>
            <person name="Kennedy M."/>
            <person name="Grigoriev I.V."/>
            <person name="Spatafora J.W."/>
        </authorList>
    </citation>
    <scope>NUCLEOTIDE SEQUENCE [LARGE SCALE GENOMIC DNA]</scope>
    <source>
        <strain evidence="2 3">CBS 120377</strain>
    </source>
</reference>